<protein>
    <submittedName>
        <fullName evidence="1">Translation initiation factor 2</fullName>
    </submittedName>
</protein>
<comment type="caution">
    <text evidence="1">The sequence shown here is derived from an EMBL/GenBank/DDBJ whole genome shotgun (WGS) entry which is preliminary data.</text>
</comment>
<dbReference type="Proteomes" id="UP000775686">
    <property type="component" value="Unassembled WGS sequence"/>
</dbReference>
<proteinExistence type="predicted"/>
<evidence type="ECO:0000313" key="2">
    <source>
        <dbReference type="Proteomes" id="UP000775686"/>
    </source>
</evidence>
<organism evidence="1 2">
    <name type="scientific">Drancourtella massiliensis</name>
    <dbReference type="NCBI Taxonomy" id="1632013"/>
    <lineage>
        <taxon>Bacteria</taxon>
        <taxon>Bacillati</taxon>
        <taxon>Bacillota</taxon>
        <taxon>Clostridia</taxon>
        <taxon>Eubacteriales</taxon>
        <taxon>Oscillospiraceae</taxon>
        <taxon>Drancourtella</taxon>
    </lineage>
</organism>
<reference evidence="1 2" key="1">
    <citation type="journal article" date="2021" name="Sci. Rep.">
        <title>The distribution of antibiotic resistance genes in chicken gut microbiota commensals.</title>
        <authorList>
            <person name="Juricova H."/>
            <person name="Matiasovicova J."/>
            <person name="Kubasova T."/>
            <person name="Cejkova D."/>
            <person name="Rychlik I."/>
        </authorList>
    </citation>
    <scope>NUCLEOTIDE SEQUENCE [LARGE SCALE GENOMIC DNA]</scope>
    <source>
        <strain evidence="1 2">An770</strain>
    </source>
</reference>
<dbReference type="GO" id="GO:0003743">
    <property type="term" value="F:translation initiation factor activity"/>
    <property type="evidence" value="ECO:0007669"/>
    <property type="project" value="UniProtKB-KW"/>
</dbReference>
<dbReference type="RefSeq" id="WP_087252291.1">
    <property type="nucleotide sequence ID" value="NZ_JACJKH010000029.1"/>
</dbReference>
<gene>
    <name evidence="1" type="ORF">H6A32_13510</name>
</gene>
<sequence>MKQYDVKCPICGHVNHNLYLEETDGWMECEKCGSMTKSKQFGNTIRIPVFRMEEHCRPAKAHV</sequence>
<dbReference type="EMBL" id="JACJKH010000029">
    <property type="protein sequence ID" value="MBM6745303.1"/>
    <property type="molecule type" value="Genomic_DNA"/>
</dbReference>
<evidence type="ECO:0000313" key="1">
    <source>
        <dbReference type="EMBL" id="MBM6745303.1"/>
    </source>
</evidence>
<keyword evidence="1" id="KW-0648">Protein biosynthesis</keyword>
<keyword evidence="1" id="KW-0396">Initiation factor</keyword>
<accession>A0ABS2EJT1</accession>
<name>A0ABS2EJT1_9FIRM</name>
<keyword evidence="2" id="KW-1185">Reference proteome</keyword>